<dbReference type="EMBL" id="SMKP01000193">
    <property type="protein sequence ID" value="TDD12910.1"/>
    <property type="molecule type" value="Genomic_DNA"/>
</dbReference>
<dbReference type="RefSeq" id="WP_132517055.1">
    <property type="nucleotide sequence ID" value="NZ_SMKP01000193.1"/>
</dbReference>
<dbReference type="InterPro" id="IPR006827">
    <property type="entry name" value="Lant_deHydtase_N"/>
</dbReference>
<dbReference type="AlphaFoldDB" id="A0A4R4WH62"/>
<evidence type="ECO:0000313" key="3">
    <source>
        <dbReference type="Proteomes" id="UP000294543"/>
    </source>
</evidence>
<sequence length="897" mass="98520">MYEHPATTNFAWTVSPIVARMAGLPAASLENLRFFTSFARVEELAATREWLAAEADTLSGALYVAIGASSRAGAKPALVGLRRALHRIRRPGSGEWNAEVAAALPPEIAVRVRTWTSTLEEYERRAAELPRILNAEMEHKQAELRETSAHPGFRRALSQASPSLFAELSKWLDSEERRPRRQSIIRLVKYVARAAAKTSPYSTFTISGLGRWTDGNADIRFADRGRVSGVLELNGLFLGHLVRVLCEVPSLSASLPLRVNPSATVRDDKITFLGRPSKEPIISMPATPAVLECLRILRDEPTLTRDGLCSALAHAEGVKDDSRRFIDALISAGLLEPLPPVDEQSPDPLGDLSRWMTANGDGSVSGIVKLIDHVRTELRLPVPLEDVEEHCARQERLTHAVRELAAEVGLPSHWPEQLGRSIFHENAVFSHTAVECALPRWRPALNDLDVLRRWLGVFDPALPLRLALGAYHRERFGSGTSIPLLAVHRALQEELAQEGGAEEAGIAREIRELLKISPLMPNPDLVHSHLPRLRELHDIREEALSGVLVEASDDGVIRVDPEVIAKRAAGWPEWVTSPESLGCYVQPISDPETLRLVLNVAHTGYGRGRSRLMYLIGQADGSPPPPDLTWRTHTAGRQLAEFAGTFSSSLNLRADSVPYEIDYPFTRSTRPAAERISVGDLAAVHDPETDMVGLSSLRHGFGVIPLHLGMMADILLPPVARLLTQAFGPTYFVHPSVPLLAGRASGQIPDEVSAYPRIEVGTVVLQRARWVVPISLIPTRAKGQTDAAFALRLAEWRRAHGIPARCFVRVWSEALWSGKVAGASWDTWILDKSRKPVYVDFANWFLVLVFERMLNGTGKIAVFDEALPALTDADSPADGSAVTEFLLEISGKVAPDA</sequence>
<keyword evidence="3" id="KW-1185">Reference proteome</keyword>
<reference evidence="2 3" key="1">
    <citation type="submission" date="2019-03" db="EMBL/GenBank/DDBJ databases">
        <title>Draft genome sequences of novel Actinobacteria.</title>
        <authorList>
            <person name="Sahin N."/>
            <person name="Ay H."/>
            <person name="Saygin H."/>
        </authorList>
    </citation>
    <scope>NUCLEOTIDE SEQUENCE [LARGE SCALE GENOMIC DNA]</scope>
    <source>
        <strain evidence="2 3">KC712</strain>
    </source>
</reference>
<dbReference type="Pfam" id="PF04738">
    <property type="entry name" value="Lant_dehydr_N"/>
    <property type="match status" value="1"/>
</dbReference>
<name>A0A4R4WH62_9ACTN</name>
<organism evidence="2 3">
    <name type="scientific">Nonomuraea diastatica</name>
    <dbReference type="NCBI Taxonomy" id="1848329"/>
    <lineage>
        <taxon>Bacteria</taxon>
        <taxon>Bacillati</taxon>
        <taxon>Actinomycetota</taxon>
        <taxon>Actinomycetes</taxon>
        <taxon>Streptosporangiales</taxon>
        <taxon>Streptosporangiaceae</taxon>
        <taxon>Nonomuraea</taxon>
    </lineage>
</organism>
<protein>
    <recommendedName>
        <fullName evidence="1">Lantibiotic dehydratase N-terminal domain-containing protein</fullName>
    </recommendedName>
</protein>
<dbReference type="Proteomes" id="UP000294543">
    <property type="component" value="Unassembled WGS sequence"/>
</dbReference>
<feature type="domain" description="Lantibiotic dehydratase N-terminal" evidence="1">
    <location>
        <begin position="150"/>
        <end position="808"/>
    </location>
</feature>
<comment type="caution">
    <text evidence="2">The sequence shown here is derived from an EMBL/GenBank/DDBJ whole genome shotgun (WGS) entry which is preliminary data.</text>
</comment>
<gene>
    <name evidence="2" type="ORF">E1294_43030</name>
</gene>
<evidence type="ECO:0000259" key="1">
    <source>
        <dbReference type="Pfam" id="PF04738"/>
    </source>
</evidence>
<accession>A0A4R4WH62</accession>
<dbReference type="OrthoDB" id="2442707at2"/>
<proteinExistence type="predicted"/>
<evidence type="ECO:0000313" key="2">
    <source>
        <dbReference type="EMBL" id="TDD12910.1"/>
    </source>
</evidence>